<protein>
    <submittedName>
        <fullName evidence="1">Methylamine utilization protein MauJ</fullName>
    </submittedName>
</protein>
<accession>A0ABU9IB06</accession>
<dbReference type="RefSeq" id="WP_341683832.1">
    <property type="nucleotide sequence ID" value="NZ_JBBYHT010000008.1"/>
</dbReference>
<comment type="caution">
    <text evidence="1">The sequence shown here is derived from an EMBL/GenBank/DDBJ whole genome shotgun (WGS) entry which is preliminary data.</text>
</comment>
<gene>
    <name evidence="1" type="primary">mauJ</name>
    <name evidence="1" type="ORF">AAEO58_12990</name>
</gene>
<evidence type="ECO:0000313" key="1">
    <source>
        <dbReference type="EMBL" id="MEL1248962.1"/>
    </source>
</evidence>
<keyword evidence="2" id="KW-1185">Reference proteome</keyword>
<organism evidence="1 2">
    <name type="scientific">Flavobacterium helocola</name>
    <dbReference type="NCBI Taxonomy" id="3139139"/>
    <lineage>
        <taxon>Bacteria</taxon>
        <taxon>Pseudomonadati</taxon>
        <taxon>Bacteroidota</taxon>
        <taxon>Flavobacteriia</taxon>
        <taxon>Flavobacteriales</taxon>
        <taxon>Flavobacteriaceae</taxon>
        <taxon>Flavobacterium</taxon>
    </lineage>
</organism>
<proteinExistence type="predicted"/>
<dbReference type="Proteomes" id="UP001393056">
    <property type="component" value="Unassembled WGS sequence"/>
</dbReference>
<reference evidence="1 2" key="1">
    <citation type="submission" date="2024-04" db="EMBL/GenBank/DDBJ databases">
        <title>Flavobacterium sp. DGU41 16S ribosomal RNA gene Genome sequencing and assembly.</title>
        <authorList>
            <person name="Park S."/>
        </authorList>
    </citation>
    <scope>NUCLEOTIDE SEQUENCE [LARGE SCALE GENOMIC DNA]</scope>
    <source>
        <strain evidence="1 2">DGU41</strain>
    </source>
</reference>
<name>A0ABU9IB06_9FLAO</name>
<sequence length="267" mass="31087">MPDILPAWDITLNVYGPITVERRFNFRQRKDFHFHDRLYSDIEVTKNGNYGITITLTAFASEQVIARKAALYFCGQALDILSLTVNLPTILTLTDSKTFSPRQENERRRLTEYELTSAFKTARLWVLTEPTFLRAVGWYRKGLYTEDPFDKFLAFYNSIETLCSKYNPNPGACNNRGSKCHIWETFKNIWGECPNWPIIPNQTDWIDNNYETRKDIAHGIASIDINVVENVFAKIETIKQVAHRLITDWKENRLEPNITDEIQAKLL</sequence>
<evidence type="ECO:0000313" key="2">
    <source>
        <dbReference type="Proteomes" id="UP001393056"/>
    </source>
</evidence>
<dbReference type="EMBL" id="JBBYHT010000008">
    <property type="protein sequence ID" value="MEL1248962.1"/>
    <property type="molecule type" value="Genomic_DNA"/>
</dbReference>